<dbReference type="EMBL" id="ML121573">
    <property type="protein sequence ID" value="RPB20369.1"/>
    <property type="molecule type" value="Genomic_DNA"/>
</dbReference>
<evidence type="ECO:0000313" key="2">
    <source>
        <dbReference type="EMBL" id="RPB20369.1"/>
    </source>
</evidence>
<feature type="compositionally biased region" description="Polar residues" evidence="1">
    <location>
        <begin position="19"/>
        <end position="29"/>
    </location>
</feature>
<proteinExistence type="predicted"/>
<evidence type="ECO:0000313" key="3">
    <source>
        <dbReference type="Proteomes" id="UP000267821"/>
    </source>
</evidence>
<gene>
    <name evidence="2" type="ORF">L211DRAFT_852395</name>
</gene>
<evidence type="ECO:0000256" key="1">
    <source>
        <dbReference type="SAM" id="MobiDB-lite"/>
    </source>
</evidence>
<dbReference type="InParanoid" id="A0A3N4LFX2"/>
<protein>
    <submittedName>
        <fullName evidence="2">Uncharacterized protein</fullName>
    </submittedName>
</protein>
<reference evidence="2 3" key="1">
    <citation type="journal article" date="2018" name="Nat. Ecol. Evol.">
        <title>Pezizomycetes genomes reveal the molecular basis of ectomycorrhizal truffle lifestyle.</title>
        <authorList>
            <person name="Murat C."/>
            <person name="Payen T."/>
            <person name="Noel B."/>
            <person name="Kuo A."/>
            <person name="Morin E."/>
            <person name="Chen J."/>
            <person name="Kohler A."/>
            <person name="Krizsan K."/>
            <person name="Balestrini R."/>
            <person name="Da Silva C."/>
            <person name="Montanini B."/>
            <person name="Hainaut M."/>
            <person name="Levati E."/>
            <person name="Barry K.W."/>
            <person name="Belfiori B."/>
            <person name="Cichocki N."/>
            <person name="Clum A."/>
            <person name="Dockter R.B."/>
            <person name="Fauchery L."/>
            <person name="Guy J."/>
            <person name="Iotti M."/>
            <person name="Le Tacon F."/>
            <person name="Lindquist E.A."/>
            <person name="Lipzen A."/>
            <person name="Malagnac F."/>
            <person name="Mello A."/>
            <person name="Molinier V."/>
            <person name="Miyauchi S."/>
            <person name="Poulain J."/>
            <person name="Riccioni C."/>
            <person name="Rubini A."/>
            <person name="Sitrit Y."/>
            <person name="Splivallo R."/>
            <person name="Traeger S."/>
            <person name="Wang M."/>
            <person name="Zifcakova L."/>
            <person name="Wipf D."/>
            <person name="Zambonelli A."/>
            <person name="Paolocci F."/>
            <person name="Nowrousian M."/>
            <person name="Ottonello S."/>
            <person name="Baldrian P."/>
            <person name="Spatafora J.W."/>
            <person name="Henrissat B."/>
            <person name="Nagy L.G."/>
            <person name="Aury J.M."/>
            <person name="Wincker P."/>
            <person name="Grigoriev I.V."/>
            <person name="Bonfante P."/>
            <person name="Martin F.M."/>
        </authorList>
    </citation>
    <scope>NUCLEOTIDE SEQUENCE [LARGE SCALE GENOMIC DNA]</scope>
    <source>
        <strain evidence="2 3">ATCC MYA-4762</strain>
    </source>
</reference>
<accession>A0A3N4LFX2</accession>
<name>A0A3N4LFX2_9PEZI</name>
<dbReference type="Proteomes" id="UP000267821">
    <property type="component" value="Unassembled WGS sequence"/>
</dbReference>
<organism evidence="2 3">
    <name type="scientific">Terfezia boudieri ATCC MYA-4762</name>
    <dbReference type="NCBI Taxonomy" id="1051890"/>
    <lineage>
        <taxon>Eukaryota</taxon>
        <taxon>Fungi</taxon>
        <taxon>Dikarya</taxon>
        <taxon>Ascomycota</taxon>
        <taxon>Pezizomycotina</taxon>
        <taxon>Pezizomycetes</taxon>
        <taxon>Pezizales</taxon>
        <taxon>Pezizaceae</taxon>
        <taxon>Terfezia</taxon>
    </lineage>
</organism>
<keyword evidence="3" id="KW-1185">Reference proteome</keyword>
<sequence>MPARSSGIPIPITPMAKQPSHSLQSSTIHIQSSIPEPIWPSTATKAGLTPITASIPANSTCSSPSQLSLSSYMDKRKRKEYHDPHYTDIKPLDPWAEETKTFFGREHMLDIGFKSWFVCEAENTEDDGPEVCKHMYSLELRDVCAWLMGTEE</sequence>
<feature type="region of interest" description="Disordered" evidence="1">
    <location>
        <begin position="1"/>
        <end position="29"/>
    </location>
</feature>
<dbReference type="AlphaFoldDB" id="A0A3N4LFX2"/>